<keyword evidence="3" id="KW-1185">Reference proteome</keyword>
<organism evidence="2 3">
    <name type="scientific">Synaphobranchus kaupii</name>
    <name type="common">Kaup's arrowtooth eel</name>
    <dbReference type="NCBI Taxonomy" id="118154"/>
    <lineage>
        <taxon>Eukaryota</taxon>
        <taxon>Metazoa</taxon>
        <taxon>Chordata</taxon>
        <taxon>Craniata</taxon>
        <taxon>Vertebrata</taxon>
        <taxon>Euteleostomi</taxon>
        <taxon>Actinopterygii</taxon>
        <taxon>Neopterygii</taxon>
        <taxon>Teleostei</taxon>
        <taxon>Anguilliformes</taxon>
        <taxon>Synaphobranchidae</taxon>
        <taxon>Synaphobranchus</taxon>
    </lineage>
</organism>
<gene>
    <name evidence="2" type="ORF">SKAU_G00043630</name>
</gene>
<feature type="region of interest" description="Disordered" evidence="1">
    <location>
        <begin position="86"/>
        <end position="133"/>
    </location>
</feature>
<evidence type="ECO:0000256" key="1">
    <source>
        <dbReference type="SAM" id="MobiDB-lite"/>
    </source>
</evidence>
<sequence length="210" mass="22987">MELVQEERFVPKTDTLRDWRELGFSPEKFKLQTALTVFVNGGIERSVDVAGYKRGKPEAANQETLECRAQSISLYVLLSELGPSPQAGFHRHGNRAKGPASSRALTASRGKTAGRCASAHTGPGAQRQPLPPSRPLLIHALRKGQNPPQSWERALPRSPAGLQTEHIWDGVARRGTPATLCQFGTTGPRVTLTARCAEKHARMHTRVDDV</sequence>
<name>A0A9Q1G2G6_SYNKA</name>
<dbReference type="AlphaFoldDB" id="A0A9Q1G2G6"/>
<comment type="caution">
    <text evidence="2">The sequence shown here is derived from an EMBL/GenBank/DDBJ whole genome shotgun (WGS) entry which is preliminary data.</text>
</comment>
<reference evidence="2" key="1">
    <citation type="journal article" date="2023" name="Science">
        <title>Genome structures resolve the early diversification of teleost fishes.</title>
        <authorList>
            <person name="Parey E."/>
            <person name="Louis A."/>
            <person name="Montfort J."/>
            <person name="Bouchez O."/>
            <person name="Roques C."/>
            <person name="Iampietro C."/>
            <person name="Lluch J."/>
            <person name="Castinel A."/>
            <person name="Donnadieu C."/>
            <person name="Desvignes T."/>
            <person name="Floi Bucao C."/>
            <person name="Jouanno E."/>
            <person name="Wen M."/>
            <person name="Mejri S."/>
            <person name="Dirks R."/>
            <person name="Jansen H."/>
            <person name="Henkel C."/>
            <person name="Chen W.J."/>
            <person name="Zahm M."/>
            <person name="Cabau C."/>
            <person name="Klopp C."/>
            <person name="Thompson A.W."/>
            <person name="Robinson-Rechavi M."/>
            <person name="Braasch I."/>
            <person name="Lecointre G."/>
            <person name="Bobe J."/>
            <person name="Postlethwait J.H."/>
            <person name="Berthelot C."/>
            <person name="Roest Crollius H."/>
            <person name="Guiguen Y."/>
        </authorList>
    </citation>
    <scope>NUCLEOTIDE SEQUENCE</scope>
    <source>
        <strain evidence="2">WJC10195</strain>
    </source>
</reference>
<proteinExistence type="predicted"/>
<protein>
    <submittedName>
        <fullName evidence="2">Uncharacterized protein</fullName>
    </submittedName>
</protein>
<dbReference type="Proteomes" id="UP001152622">
    <property type="component" value="Chromosome 2"/>
</dbReference>
<evidence type="ECO:0000313" key="2">
    <source>
        <dbReference type="EMBL" id="KAJ8373783.1"/>
    </source>
</evidence>
<dbReference type="EMBL" id="JAINUF010000002">
    <property type="protein sequence ID" value="KAJ8373783.1"/>
    <property type="molecule type" value="Genomic_DNA"/>
</dbReference>
<accession>A0A9Q1G2G6</accession>
<evidence type="ECO:0000313" key="3">
    <source>
        <dbReference type="Proteomes" id="UP001152622"/>
    </source>
</evidence>